<dbReference type="RefSeq" id="WP_338687006.1">
    <property type="nucleotide sequence ID" value="NZ_AP024702.1"/>
</dbReference>
<organism evidence="1 2">
    <name type="scientific">Haloferula helveola</name>
    <dbReference type="NCBI Taxonomy" id="490095"/>
    <lineage>
        <taxon>Bacteria</taxon>
        <taxon>Pseudomonadati</taxon>
        <taxon>Verrucomicrobiota</taxon>
        <taxon>Verrucomicrobiia</taxon>
        <taxon>Verrucomicrobiales</taxon>
        <taxon>Verrucomicrobiaceae</taxon>
        <taxon>Haloferula</taxon>
    </lineage>
</organism>
<proteinExistence type="predicted"/>
<accession>A0ABM7RKD6</accession>
<reference evidence="1 2" key="1">
    <citation type="submission" date="2021-06" db="EMBL/GenBank/DDBJ databases">
        <title>Complete genome of Haloferula helveola possessing various polysaccharide degrading enzymes.</title>
        <authorList>
            <person name="Takami H."/>
            <person name="Huang C."/>
            <person name="Hamasaki K."/>
        </authorList>
    </citation>
    <scope>NUCLEOTIDE SEQUENCE [LARGE SCALE GENOMIC DNA]</scope>
    <source>
        <strain evidence="1 2">CN-1</strain>
    </source>
</reference>
<gene>
    <name evidence="1" type="ORF">HAHE_40070</name>
</gene>
<name>A0ABM7RKD6_9BACT</name>
<dbReference type="Proteomes" id="UP001374893">
    <property type="component" value="Chromosome"/>
</dbReference>
<dbReference type="Gene3D" id="2.60.120.260">
    <property type="entry name" value="Galactose-binding domain-like"/>
    <property type="match status" value="1"/>
</dbReference>
<protein>
    <submittedName>
        <fullName evidence="1">SCP-like extracellular protein</fullName>
    </submittedName>
</protein>
<sequence>MAATLLGTLSNAWSGTGPVPSTGLTVDTTDRNAVLAFWNSFYGASQNSASVMAWSGSYGSTCDPGTNSLAYTEAIERRVNFYRALAGIHGNVVVNSGAPVVIFGTDAHQPPATTTKTEAAQWAALMFSYAGQINHNPPPAQPYSCWSSRSWNGASKSNLAIGFHGPDAIDAYLRENDPNTLSIWSTTVGHRRWILMQSATDFASGDVPGNGGSRQPTNVLYVVPSFEELIAVTPKFVSWPSAGYFPDQLMAKQWSVSYPGADFSNATVSMTDENGSTVSTSIVDRTTLGFGEPTIIWSVPDSVAAPSVSADTSYHVTVSGIVVAGQTVAHSYSTTVFDPDVLDVPLELVGTATPPVDGANYFFEPVPAAEQHSVIASVSETASWTEGAEDGESDHIVDGTDPVYELRSSSGLKRSGAKAFRLGFPAAGAPPQWFEIDREVVPLPGCELRYYVRRGFMQAATKLEVQFSTDGNLWATVDTLNGKSTNSLDDSSFNLRTVPMSSASPVRVRFVMSHGGGAVNVVGQHNSVGVFIDDITVSNAEWVSTQVEIPAATAAGMVRLDPGSIGSLASEGQQLKLRLSASLGGRPYLSSEQLAVTFTGGIGGFSDWIAAEYPQVSGGFGDDHDGDGLENGVEYAFGLSPIAGSQLSRSLILSGGQLQLRTPLSLQRPGVSYEMETSPDLSIWSTSGSTVIWNDGELVGSSALPAGKGFARWKITEN</sequence>
<evidence type="ECO:0000313" key="2">
    <source>
        <dbReference type="Proteomes" id="UP001374893"/>
    </source>
</evidence>
<keyword evidence="2" id="KW-1185">Reference proteome</keyword>
<dbReference type="EMBL" id="AP024702">
    <property type="protein sequence ID" value="BCX50099.1"/>
    <property type="molecule type" value="Genomic_DNA"/>
</dbReference>
<evidence type="ECO:0000313" key="1">
    <source>
        <dbReference type="EMBL" id="BCX50099.1"/>
    </source>
</evidence>